<dbReference type="PROSITE" id="PS50883">
    <property type="entry name" value="EAL"/>
    <property type="match status" value="1"/>
</dbReference>
<dbReference type="Proteomes" id="UP000634522">
    <property type="component" value="Unassembled WGS sequence"/>
</dbReference>
<dbReference type="InterPro" id="IPR001633">
    <property type="entry name" value="EAL_dom"/>
</dbReference>
<dbReference type="InterPro" id="IPR052155">
    <property type="entry name" value="Biofilm_reg_signaling"/>
</dbReference>
<evidence type="ECO:0000313" key="4">
    <source>
        <dbReference type="EMBL" id="NMF96063.1"/>
    </source>
</evidence>
<evidence type="ECO:0000313" key="5">
    <source>
        <dbReference type="Proteomes" id="UP000634522"/>
    </source>
</evidence>
<dbReference type="RefSeq" id="WP_169137074.1">
    <property type="nucleotide sequence ID" value="NZ_WTVS01000002.1"/>
</dbReference>
<dbReference type="NCBIfam" id="TIGR00254">
    <property type="entry name" value="GGDEF"/>
    <property type="match status" value="1"/>
</dbReference>
<feature type="domain" description="GGDEF" evidence="3">
    <location>
        <begin position="488"/>
        <end position="620"/>
    </location>
</feature>
<dbReference type="Pfam" id="PF13426">
    <property type="entry name" value="PAS_9"/>
    <property type="match status" value="1"/>
</dbReference>
<dbReference type="InterPro" id="IPR003018">
    <property type="entry name" value="GAF"/>
</dbReference>
<accession>A0ABX1N9V4</accession>
<dbReference type="Gene3D" id="3.30.450.40">
    <property type="match status" value="1"/>
</dbReference>
<dbReference type="InterPro" id="IPR029787">
    <property type="entry name" value="Nucleotide_cyclase"/>
</dbReference>
<feature type="domain" description="PAS" evidence="1">
    <location>
        <begin position="346"/>
        <end position="402"/>
    </location>
</feature>
<gene>
    <name evidence="4" type="ORF">GPA27_01460</name>
</gene>
<dbReference type="EMBL" id="WTVS01000002">
    <property type="protein sequence ID" value="NMF96063.1"/>
    <property type="molecule type" value="Genomic_DNA"/>
</dbReference>
<dbReference type="PANTHER" id="PTHR44757:SF2">
    <property type="entry name" value="BIOFILM ARCHITECTURE MAINTENANCE PROTEIN MBAA"/>
    <property type="match status" value="1"/>
</dbReference>
<dbReference type="InterPro" id="IPR029016">
    <property type="entry name" value="GAF-like_dom_sf"/>
</dbReference>
<dbReference type="CDD" id="cd00130">
    <property type="entry name" value="PAS"/>
    <property type="match status" value="1"/>
</dbReference>
<comment type="caution">
    <text evidence="4">The sequence shown here is derived from an EMBL/GenBank/DDBJ whole genome shotgun (WGS) entry which is preliminary data.</text>
</comment>
<evidence type="ECO:0000259" key="2">
    <source>
        <dbReference type="PROSITE" id="PS50883"/>
    </source>
</evidence>
<dbReference type="Gene3D" id="3.20.20.450">
    <property type="entry name" value="EAL domain"/>
    <property type="match status" value="1"/>
</dbReference>
<dbReference type="InterPro" id="IPR035919">
    <property type="entry name" value="EAL_sf"/>
</dbReference>
<dbReference type="Gene3D" id="3.30.70.270">
    <property type="match status" value="1"/>
</dbReference>
<dbReference type="SUPFAM" id="SSF55781">
    <property type="entry name" value="GAF domain-like"/>
    <property type="match status" value="1"/>
</dbReference>
<name>A0ABX1N9V4_9RHOO</name>
<dbReference type="PROSITE" id="PS50112">
    <property type="entry name" value="PAS"/>
    <property type="match status" value="1"/>
</dbReference>
<dbReference type="Pfam" id="PF00563">
    <property type="entry name" value="EAL"/>
    <property type="match status" value="1"/>
</dbReference>
<dbReference type="CDD" id="cd01949">
    <property type="entry name" value="GGDEF"/>
    <property type="match status" value="1"/>
</dbReference>
<dbReference type="InterPro" id="IPR000014">
    <property type="entry name" value="PAS"/>
</dbReference>
<dbReference type="SUPFAM" id="SSF55073">
    <property type="entry name" value="Nucleotide cyclase"/>
    <property type="match status" value="1"/>
</dbReference>
<dbReference type="SUPFAM" id="SSF55785">
    <property type="entry name" value="PYP-like sensor domain (PAS domain)"/>
    <property type="match status" value="1"/>
</dbReference>
<organism evidence="4 5">
    <name type="scientific">Aromatoleum toluolicum</name>
    <dbReference type="NCBI Taxonomy" id="90060"/>
    <lineage>
        <taxon>Bacteria</taxon>
        <taxon>Pseudomonadati</taxon>
        <taxon>Pseudomonadota</taxon>
        <taxon>Betaproteobacteria</taxon>
        <taxon>Rhodocyclales</taxon>
        <taxon>Rhodocyclaceae</taxon>
        <taxon>Aromatoleum</taxon>
    </lineage>
</organism>
<dbReference type="SMART" id="SM00091">
    <property type="entry name" value="PAS"/>
    <property type="match status" value="1"/>
</dbReference>
<dbReference type="Pfam" id="PF00990">
    <property type="entry name" value="GGDEF"/>
    <property type="match status" value="1"/>
</dbReference>
<dbReference type="InterPro" id="IPR000160">
    <property type="entry name" value="GGDEF_dom"/>
</dbReference>
<feature type="domain" description="EAL" evidence="2">
    <location>
        <begin position="629"/>
        <end position="881"/>
    </location>
</feature>
<sequence length="881" mass="94989">MKTAWHDLLVGTHHAGNGALRDVIGESWRRCLLGRVDPARGEAPARVEHDDLETLRAANERLIAASAPFLMQSRDQLAQTGTVMVLTDPQGVILDVEGDPHLRKAIGEFGMTPGNNWSESGIGTNAIGTALALAQPIQVHGAEHFCEPIQRWTCSASVIRDPVDGSIVGALDISGMSRDYSAHSLPLVVTTANSIENRLAQMELEERFQLLEAGVAALSAACGVALFDARGRLVKVNERAAPLLAAEGVVLTAETRIPVAGRAAADVEADRFLPARLLADRVEPVFRGRRLLGYVVSLPEPAVRAPVIDEVAAAVRALSPSPTIVVAEAAAARTMGGTGGRAGEAVMVTDVRGRIVTVNEAFSAMTGYGAEDLVGKPASVLNSGRHSRAFFQRMWRNLLEEGCWEGEIENLCRDGGIRPSWLTIHVVKGVGGDVQGYTGIFGDRDAVGDLQRRLAFLTTHDGLTGLANRKLLTQRLADALAQDRSPPADVAVLLINLDNFKDINDTLGHDFGDLLLEQVADRLRRCLADAHTLARIGGDEFAVIVKGRSVEDLRALVARTLDYLGASFCIEGHDVFAAASIGIAVSPTDGDTTSALLTHADTALHEAKALGRNRFRFFAAGMQDLVRARMSIGTGLRAAIEGDRFRVVYQPQYRLDAGRLVGAEALVRWHDPELGDVPPSRFIPAAEEAGLIVSINDIVMAKVLAQIALWRMRGLAPPRISINVAAQQLREPGFVEQLCRRLDERAVPAGAICLELTEGTLLEDIDGTARMFERLARHGIAVSIDDFGTGYSSLSYLNRLPVHELKVDQSFVQGIASEAGKRSIIVAIVEMAHALGIEVLAEGIETESQLAFLRERRCEMGQGYLFHRPLGVDAFEKLMVV</sequence>
<dbReference type="Pfam" id="PF01590">
    <property type="entry name" value="GAF"/>
    <property type="match status" value="1"/>
</dbReference>
<dbReference type="CDD" id="cd01948">
    <property type="entry name" value="EAL"/>
    <property type="match status" value="1"/>
</dbReference>
<keyword evidence="5" id="KW-1185">Reference proteome</keyword>
<dbReference type="PROSITE" id="PS50887">
    <property type="entry name" value="GGDEF"/>
    <property type="match status" value="1"/>
</dbReference>
<proteinExistence type="predicted"/>
<dbReference type="InterPro" id="IPR035965">
    <property type="entry name" value="PAS-like_dom_sf"/>
</dbReference>
<dbReference type="InterPro" id="IPR043128">
    <property type="entry name" value="Rev_trsase/Diguanyl_cyclase"/>
</dbReference>
<evidence type="ECO:0000259" key="1">
    <source>
        <dbReference type="PROSITE" id="PS50112"/>
    </source>
</evidence>
<reference evidence="4 5" key="1">
    <citation type="submission" date="2019-12" db="EMBL/GenBank/DDBJ databases">
        <title>Comparative genomics gives insights into the taxonomy of the Azoarcus-Aromatoleum group and reveals separate origins of nif in the plant-associated Azoarcus and non-plant-associated Aromatoleum sub-groups.</title>
        <authorList>
            <person name="Lafos M."/>
            <person name="Maluk M."/>
            <person name="Batista M."/>
            <person name="Junghare M."/>
            <person name="Carmona M."/>
            <person name="Faoro H."/>
            <person name="Cruz L.M."/>
            <person name="Battistoni F."/>
            <person name="De Souza E."/>
            <person name="Pedrosa F."/>
            <person name="Chen W.-M."/>
            <person name="Poole P.S."/>
            <person name="Dixon R.A."/>
            <person name="James E.K."/>
        </authorList>
    </citation>
    <scope>NUCLEOTIDE SEQUENCE [LARGE SCALE GENOMIC DNA]</scope>
    <source>
        <strain evidence="4 5">T</strain>
    </source>
</reference>
<protein>
    <submittedName>
        <fullName evidence="4">EAL domain-containing protein</fullName>
    </submittedName>
</protein>
<evidence type="ECO:0000259" key="3">
    <source>
        <dbReference type="PROSITE" id="PS50887"/>
    </source>
</evidence>
<dbReference type="PANTHER" id="PTHR44757">
    <property type="entry name" value="DIGUANYLATE CYCLASE DGCP"/>
    <property type="match status" value="1"/>
</dbReference>
<dbReference type="SUPFAM" id="SSF141868">
    <property type="entry name" value="EAL domain-like"/>
    <property type="match status" value="1"/>
</dbReference>
<dbReference type="Gene3D" id="3.30.450.20">
    <property type="entry name" value="PAS domain"/>
    <property type="match status" value="1"/>
</dbReference>
<dbReference type="SMART" id="SM00267">
    <property type="entry name" value="GGDEF"/>
    <property type="match status" value="1"/>
</dbReference>
<dbReference type="SMART" id="SM00052">
    <property type="entry name" value="EAL"/>
    <property type="match status" value="1"/>
</dbReference>
<dbReference type="NCBIfam" id="TIGR00229">
    <property type="entry name" value="sensory_box"/>
    <property type="match status" value="1"/>
</dbReference>